<dbReference type="RefSeq" id="WP_285726048.1">
    <property type="nucleotide sequence ID" value="NZ_BSDD01000004.1"/>
</dbReference>
<comment type="similarity">
    <text evidence="2 6">Belongs to the cytochrome c oxidase subunit 3 family.</text>
</comment>
<dbReference type="CDD" id="cd02862">
    <property type="entry name" value="NorE_like"/>
    <property type="match status" value="1"/>
</dbReference>
<organism evidence="9 10">
    <name type="scientific">Geothrix rubra</name>
    <dbReference type="NCBI Taxonomy" id="2927977"/>
    <lineage>
        <taxon>Bacteria</taxon>
        <taxon>Pseudomonadati</taxon>
        <taxon>Acidobacteriota</taxon>
        <taxon>Holophagae</taxon>
        <taxon>Holophagales</taxon>
        <taxon>Holophagaceae</taxon>
        <taxon>Geothrix</taxon>
    </lineage>
</organism>
<name>A0ABQ5Q9B2_9BACT</name>
<protein>
    <submittedName>
        <fullName evidence="9">Cytochrome oxidase subunit III</fullName>
    </submittedName>
</protein>
<sequence>MSESSHAHAIHRDDFGARLGMWLFLVTEMVLFGGLFIAYSYMRSKYPAEFHHAGAELNATLGITNTLVLLTSSLTVVLAIVAIQRGDRRKTMAFLATTLGLGLVFLVIKSFEWATKFHHGLYPNSAHLATLPHGEQVFFGLYFTMTGLHGLHVIAGLSVLGYMLRMVAKGEITQDRYVHLENGGLYWHLVDVIWIFLLPLFYLAA</sequence>
<dbReference type="PANTHER" id="PTHR11403:SF6">
    <property type="entry name" value="NITRIC OXIDE REDUCTASE SUBUNIT E"/>
    <property type="match status" value="1"/>
</dbReference>
<keyword evidence="4 7" id="KW-1133">Transmembrane helix</keyword>
<dbReference type="InterPro" id="IPR013833">
    <property type="entry name" value="Cyt_c_oxidase_su3_a-hlx"/>
</dbReference>
<reference evidence="9 10" key="1">
    <citation type="journal article" date="2023" name="Antonie Van Leeuwenhoek">
        <title>Mesoterricola silvestris gen. nov., sp. nov., Mesoterricola sediminis sp. nov., Geothrix oryzae sp. nov., Geothrix edaphica sp. nov., Geothrix rubra sp. nov., and Geothrix limicola sp. nov., six novel members of Acidobacteriota isolated from soils.</title>
        <authorList>
            <person name="Itoh H."/>
            <person name="Sugisawa Y."/>
            <person name="Mise K."/>
            <person name="Xu Z."/>
            <person name="Kuniyasu M."/>
            <person name="Ushijima N."/>
            <person name="Kawano K."/>
            <person name="Kobayashi E."/>
            <person name="Shiratori Y."/>
            <person name="Masuda Y."/>
            <person name="Senoo K."/>
        </authorList>
    </citation>
    <scope>NUCLEOTIDE SEQUENCE [LARGE SCALE GENOMIC DNA]</scope>
    <source>
        <strain evidence="9 10">Red803</strain>
    </source>
</reference>
<gene>
    <name evidence="9" type="ORF">GETHPA_21670</name>
</gene>
<dbReference type="InterPro" id="IPR024791">
    <property type="entry name" value="Cyt_c/ubiquinol_Oxase_su3"/>
</dbReference>
<comment type="caution">
    <text evidence="9">The sequence shown here is derived from an EMBL/GenBank/DDBJ whole genome shotgun (WGS) entry which is preliminary data.</text>
</comment>
<accession>A0ABQ5Q9B2</accession>
<comment type="subcellular location">
    <subcellularLocation>
        <location evidence="6">Cell membrane</location>
        <topology evidence="6">Multi-pass membrane protein</topology>
    </subcellularLocation>
    <subcellularLocation>
        <location evidence="1">Membrane</location>
        <topology evidence="1">Multi-pass membrane protein</topology>
    </subcellularLocation>
</comment>
<evidence type="ECO:0000256" key="2">
    <source>
        <dbReference type="ARBA" id="ARBA00010581"/>
    </source>
</evidence>
<dbReference type="Proteomes" id="UP001165089">
    <property type="component" value="Unassembled WGS sequence"/>
</dbReference>
<evidence type="ECO:0000256" key="4">
    <source>
        <dbReference type="ARBA" id="ARBA00022989"/>
    </source>
</evidence>
<feature type="transmembrane region" description="Helical" evidence="7">
    <location>
        <begin position="21"/>
        <end position="42"/>
    </location>
</feature>
<evidence type="ECO:0000256" key="3">
    <source>
        <dbReference type="ARBA" id="ARBA00022692"/>
    </source>
</evidence>
<dbReference type="InterPro" id="IPR000298">
    <property type="entry name" value="Cyt_c_oxidase-like_su3"/>
</dbReference>
<dbReference type="PANTHER" id="PTHR11403">
    <property type="entry name" value="CYTOCHROME C OXIDASE SUBUNIT III"/>
    <property type="match status" value="1"/>
</dbReference>
<keyword evidence="3 6" id="KW-0812">Transmembrane</keyword>
<evidence type="ECO:0000256" key="7">
    <source>
        <dbReference type="SAM" id="Phobius"/>
    </source>
</evidence>
<dbReference type="EMBL" id="BSDD01000004">
    <property type="protein sequence ID" value="GLH70634.1"/>
    <property type="molecule type" value="Genomic_DNA"/>
</dbReference>
<evidence type="ECO:0000313" key="10">
    <source>
        <dbReference type="Proteomes" id="UP001165089"/>
    </source>
</evidence>
<evidence type="ECO:0000256" key="5">
    <source>
        <dbReference type="ARBA" id="ARBA00023136"/>
    </source>
</evidence>
<dbReference type="Gene3D" id="1.20.120.80">
    <property type="entry name" value="Cytochrome c oxidase, subunit III, four-helix bundle"/>
    <property type="match status" value="1"/>
</dbReference>
<evidence type="ECO:0000259" key="8">
    <source>
        <dbReference type="PROSITE" id="PS50253"/>
    </source>
</evidence>
<feature type="transmembrane region" description="Helical" evidence="7">
    <location>
        <begin position="185"/>
        <end position="204"/>
    </location>
</feature>
<evidence type="ECO:0000313" key="9">
    <source>
        <dbReference type="EMBL" id="GLH70634.1"/>
    </source>
</evidence>
<dbReference type="Pfam" id="PF00510">
    <property type="entry name" value="COX3"/>
    <property type="match status" value="1"/>
</dbReference>
<feature type="transmembrane region" description="Helical" evidence="7">
    <location>
        <begin position="62"/>
        <end position="81"/>
    </location>
</feature>
<feature type="transmembrane region" description="Helical" evidence="7">
    <location>
        <begin position="93"/>
        <end position="111"/>
    </location>
</feature>
<evidence type="ECO:0000256" key="6">
    <source>
        <dbReference type="RuleBase" id="RU003376"/>
    </source>
</evidence>
<keyword evidence="10" id="KW-1185">Reference proteome</keyword>
<dbReference type="InterPro" id="IPR035973">
    <property type="entry name" value="Cyt_c_oxidase_su3-like_sf"/>
</dbReference>
<proteinExistence type="inferred from homology"/>
<keyword evidence="5 7" id="KW-0472">Membrane</keyword>
<feature type="domain" description="Heme-copper oxidase subunit III family profile" evidence="8">
    <location>
        <begin position="1"/>
        <end position="205"/>
    </location>
</feature>
<dbReference type="SUPFAM" id="SSF81452">
    <property type="entry name" value="Cytochrome c oxidase subunit III-like"/>
    <property type="match status" value="1"/>
</dbReference>
<evidence type="ECO:0000256" key="1">
    <source>
        <dbReference type="ARBA" id="ARBA00004141"/>
    </source>
</evidence>
<feature type="transmembrane region" description="Helical" evidence="7">
    <location>
        <begin position="141"/>
        <end position="164"/>
    </location>
</feature>
<dbReference type="PROSITE" id="PS50253">
    <property type="entry name" value="COX3"/>
    <property type="match status" value="1"/>
</dbReference>